<dbReference type="Pfam" id="PF14237">
    <property type="entry name" value="GYF_2"/>
    <property type="match status" value="1"/>
</dbReference>
<keyword evidence="4" id="KW-1185">Reference proteome</keyword>
<evidence type="ECO:0000313" key="4">
    <source>
        <dbReference type="Proteomes" id="UP000016064"/>
    </source>
</evidence>
<comment type="caution">
    <text evidence="3">The sequence shown here is derived from an EMBL/GenBank/DDBJ whole genome shotgun (WGS) entry which is preliminary data.</text>
</comment>
<keyword evidence="1" id="KW-0812">Transmembrane</keyword>
<protein>
    <recommendedName>
        <fullName evidence="2">GYF domain-containing protein</fullName>
    </recommendedName>
</protein>
<accession>A0ABN0MYP9</accession>
<dbReference type="EMBL" id="APJW01000003">
    <property type="protein sequence ID" value="EQM62402.1"/>
    <property type="molecule type" value="Genomic_DNA"/>
</dbReference>
<dbReference type="InterPro" id="IPR025640">
    <property type="entry name" value="GYF_2"/>
</dbReference>
<name>A0ABN0MYP9_9CHLA</name>
<dbReference type="RefSeq" id="WP_020370536.1">
    <property type="nucleotide sequence ID" value="NZ_APJW01000003.1"/>
</dbReference>
<keyword evidence="1" id="KW-0472">Membrane</keyword>
<evidence type="ECO:0000313" key="3">
    <source>
        <dbReference type="EMBL" id="EQM62402.1"/>
    </source>
</evidence>
<proteinExistence type="predicted"/>
<organism evidence="3 4">
    <name type="scientific">Chlamydia ibidis 10-1398/6</name>
    <dbReference type="NCBI Taxonomy" id="1046581"/>
    <lineage>
        <taxon>Bacteria</taxon>
        <taxon>Pseudomonadati</taxon>
        <taxon>Chlamydiota</taxon>
        <taxon>Chlamydiia</taxon>
        <taxon>Chlamydiales</taxon>
        <taxon>Chlamydiaceae</taxon>
        <taxon>Chlamydia/Chlamydophila group</taxon>
        <taxon>Chlamydia</taxon>
    </lineage>
</organism>
<keyword evidence="1" id="KW-1133">Transmembrane helix</keyword>
<sequence>MLPSILPISFFLFYILLGIATSYIAIKKNRNPIGWFIGGALFGIFAILILCMLPSINSKDNPNNSSLSTDDGEPMDNTFQEILENSSSSSTNLLNISTERWFYLDSERRNVGPLTTERLLAFLQEENTHNQANNGPGDIWVWRKGMSEWKKVKDVSELREALKILK</sequence>
<reference evidence="3 4" key="1">
    <citation type="submission" date="2013-07" db="EMBL/GenBank/DDBJ databases">
        <title>Isolation of a new Chlamydia species from the feral Sacred Ibis (Threskiornis aethiopicus): Chlamydia ibidis.</title>
        <authorList>
            <person name="Vorimore F."/>
            <person name="Hsia R.-C."/>
            <person name="Huot-Creasy H."/>
            <person name="Bastian S."/>
            <person name="Deruyter L."/>
            <person name="Passet A."/>
            <person name="Sachse K."/>
            <person name="Bavoil P."/>
            <person name="Myers G."/>
            <person name="Laroucau K."/>
        </authorList>
    </citation>
    <scope>NUCLEOTIDE SEQUENCE [LARGE SCALE GENOMIC DNA]</scope>
    <source>
        <strain evidence="3 4">10-1398/6</strain>
    </source>
</reference>
<feature type="transmembrane region" description="Helical" evidence="1">
    <location>
        <begin position="6"/>
        <end position="26"/>
    </location>
</feature>
<gene>
    <name evidence="3" type="ORF">H359_0930</name>
</gene>
<feature type="domain" description="GYF" evidence="2">
    <location>
        <begin position="101"/>
        <end position="158"/>
    </location>
</feature>
<feature type="transmembrane region" description="Helical" evidence="1">
    <location>
        <begin position="33"/>
        <end position="56"/>
    </location>
</feature>
<evidence type="ECO:0000256" key="1">
    <source>
        <dbReference type="SAM" id="Phobius"/>
    </source>
</evidence>
<dbReference type="Proteomes" id="UP000016064">
    <property type="component" value="Unassembled WGS sequence"/>
</dbReference>
<evidence type="ECO:0000259" key="2">
    <source>
        <dbReference type="Pfam" id="PF14237"/>
    </source>
</evidence>